<accession>A0A840C5J8</accession>
<dbReference type="Pfam" id="PF09898">
    <property type="entry name" value="DUF2125"/>
    <property type="match status" value="1"/>
</dbReference>
<dbReference type="RefSeq" id="WP_183318025.1">
    <property type="nucleotide sequence ID" value="NZ_JACIEN010000006.1"/>
</dbReference>
<keyword evidence="1" id="KW-0472">Membrane</keyword>
<keyword evidence="3" id="KW-1185">Reference proteome</keyword>
<dbReference type="EMBL" id="JACIEN010000006">
    <property type="protein sequence ID" value="MBB4019282.1"/>
    <property type="molecule type" value="Genomic_DNA"/>
</dbReference>
<proteinExistence type="predicted"/>
<sequence length="360" mass="38184">MNESEQVDSSAAGVRRSRWGLYLPVVLLALLVAGWSVFWFSARARALDTVELWLAREVAEGRRWSCPQRSVGGFPFRFELRCENATFTGDTDIGPATGELKRFLAVSQVYRPQHVILEVEGPLVARSTANDASLTLDWRRFDASVVISNDLPERVAVSVAEPTLTVSAPDSPGGSFKAEAVEIHARRTPERAGAYDLALDLRKASVPELDALLATSDAADMTLRATVTEAEMLARGATPARLEAWRERDGAVELTRLALVKGPQSLEASGRLGIDALHRPEGTVDASVAGLEGLLSRFGLGGNGLGGLIAGGLSVLGGGRAGAEAPGAGAPGMTRLPPIRFTDGRILLGPFQVGTVSPLR</sequence>
<evidence type="ECO:0000313" key="2">
    <source>
        <dbReference type="EMBL" id="MBB4019282.1"/>
    </source>
</evidence>
<organism evidence="2 3">
    <name type="scientific">Chelatococcus caeni</name>
    <dbReference type="NCBI Taxonomy" id="1348468"/>
    <lineage>
        <taxon>Bacteria</taxon>
        <taxon>Pseudomonadati</taxon>
        <taxon>Pseudomonadota</taxon>
        <taxon>Alphaproteobacteria</taxon>
        <taxon>Hyphomicrobiales</taxon>
        <taxon>Chelatococcaceae</taxon>
        <taxon>Chelatococcus</taxon>
    </lineage>
</organism>
<dbReference type="AlphaFoldDB" id="A0A840C5J8"/>
<reference evidence="2 3" key="1">
    <citation type="submission" date="2020-08" db="EMBL/GenBank/DDBJ databases">
        <title>Genomic Encyclopedia of Type Strains, Phase IV (KMG-IV): sequencing the most valuable type-strain genomes for metagenomic binning, comparative biology and taxonomic classification.</title>
        <authorList>
            <person name="Goeker M."/>
        </authorList>
    </citation>
    <scope>NUCLEOTIDE SEQUENCE [LARGE SCALE GENOMIC DNA]</scope>
    <source>
        <strain evidence="2 3">DSM 103737</strain>
    </source>
</reference>
<dbReference type="InterPro" id="IPR018666">
    <property type="entry name" value="DUF2125"/>
</dbReference>
<feature type="transmembrane region" description="Helical" evidence="1">
    <location>
        <begin position="21"/>
        <end position="42"/>
    </location>
</feature>
<evidence type="ECO:0008006" key="4">
    <source>
        <dbReference type="Google" id="ProtNLM"/>
    </source>
</evidence>
<keyword evidence="1" id="KW-0812">Transmembrane</keyword>
<gene>
    <name evidence="2" type="ORF">GGR16_004329</name>
</gene>
<evidence type="ECO:0000313" key="3">
    <source>
        <dbReference type="Proteomes" id="UP000577362"/>
    </source>
</evidence>
<comment type="caution">
    <text evidence="2">The sequence shown here is derived from an EMBL/GenBank/DDBJ whole genome shotgun (WGS) entry which is preliminary data.</text>
</comment>
<protein>
    <recommendedName>
        <fullName evidence="4">DUF2125 domain-containing protein</fullName>
    </recommendedName>
</protein>
<name>A0A840C5J8_9HYPH</name>
<evidence type="ECO:0000256" key="1">
    <source>
        <dbReference type="SAM" id="Phobius"/>
    </source>
</evidence>
<keyword evidence="1" id="KW-1133">Transmembrane helix</keyword>
<dbReference type="Proteomes" id="UP000577362">
    <property type="component" value="Unassembled WGS sequence"/>
</dbReference>